<protein>
    <submittedName>
        <fullName evidence="3">N-acetylmuramoyl-L-alanine amidase</fullName>
    </submittedName>
</protein>
<gene>
    <name evidence="3" type="ORF">IAA47_09365</name>
</gene>
<dbReference type="Gene3D" id="3.40.630.40">
    <property type="entry name" value="Zn-dependent exopeptidases"/>
    <property type="match status" value="1"/>
</dbReference>
<feature type="domain" description="MurNAc-LAA" evidence="2">
    <location>
        <begin position="186"/>
        <end position="335"/>
    </location>
</feature>
<evidence type="ECO:0000259" key="2">
    <source>
        <dbReference type="SMART" id="SM00646"/>
    </source>
</evidence>
<dbReference type="FunFam" id="3.40.630.40:FF:000005">
    <property type="entry name" value="N-acetylmuramoyl-L-alanine amidase (AmiA)"/>
    <property type="match status" value="1"/>
</dbReference>
<evidence type="ECO:0000313" key="3">
    <source>
        <dbReference type="EMBL" id="MBU3843169.1"/>
    </source>
</evidence>
<dbReference type="Pfam" id="PF01520">
    <property type="entry name" value="Amidase_3"/>
    <property type="match status" value="1"/>
</dbReference>
<dbReference type="PANTHER" id="PTHR30404:SF0">
    <property type="entry name" value="N-ACETYLMURAMOYL-L-ALANINE AMIDASE AMIC"/>
    <property type="match status" value="1"/>
</dbReference>
<dbReference type="EMBL" id="JAHLFN010000081">
    <property type="protein sequence ID" value="MBU3843169.1"/>
    <property type="molecule type" value="Genomic_DNA"/>
</dbReference>
<name>A0A9E2L1B1_9FUSO</name>
<evidence type="ECO:0000256" key="1">
    <source>
        <dbReference type="ARBA" id="ARBA00022801"/>
    </source>
</evidence>
<dbReference type="GO" id="GO:0009253">
    <property type="term" value="P:peptidoglycan catabolic process"/>
    <property type="evidence" value="ECO:0007669"/>
    <property type="project" value="InterPro"/>
</dbReference>
<dbReference type="Proteomes" id="UP000724657">
    <property type="component" value="Unassembled WGS sequence"/>
</dbReference>
<dbReference type="SMART" id="SM00646">
    <property type="entry name" value="Ami_3"/>
    <property type="match status" value="1"/>
</dbReference>
<dbReference type="SUPFAM" id="SSF53187">
    <property type="entry name" value="Zn-dependent exopeptidases"/>
    <property type="match status" value="1"/>
</dbReference>
<dbReference type="GO" id="GO:0030288">
    <property type="term" value="C:outer membrane-bounded periplasmic space"/>
    <property type="evidence" value="ECO:0007669"/>
    <property type="project" value="TreeGrafter"/>
</dbReference>
<accession>A0A9E2L1B1</accession>
<sequence>MERLMKKFFILFLIITSFCFGGTISSVSKSGSKLTFNFTGSNKSAYQINYDSYNRLIFVEFPGSNLSTKINDKNYSSKYVEEFSTIDYGGSVGFFIKLNKNISYSTSFSGNDFVFTFNDKSAKKQYTIAIDAGHGGKDPGAIGFNKYYEKNIALAVAKYLRDDLKKDFNIVMTRDSDVFVTLGERPRIANRAKADMFISIHVNSAVKNTLSGMEVFYFSKKSSPYAERIAAFENSVGDKYGEKTSNIVQIMGELAYKKNQEISIGFAKKTSAALAKGLGMKDRGIHGANFAVLRGFNGPGVLVELGFINNKDDINKLINTNSQKKMAQEIAKMVRENFY</sequence>
<dbReference type="GO" id="GO:0008745">
    <property type="term" value="F:N-acetylmuramoyl-L-alanine amidase activity"/>
    <property type="evidence" value="ECO:0007669"/>
    <property type="project" value="InterPro"/>
</dbReference>
<dbReference type="AlphaFoldDB" id="A0A9E2L1B1"/>
<comment type="caution">
    <text evidence="3">The sequence shown here is derived from an EMBL/GenBank/DDBJ whole genome shotgun (WGS) entry which is preliminary data.</text>
</comment>
<dbReference type="PANTHER" id="PTHR30404">
    <property type="entry name" value="N-ACETYLMURAMOYL-L-ALANINE AMIDASE"/>
    <property type="match status" value="1"/>
</dbReference>
<evidence type="ECO:0000313" key="4">
    <source>
        <dbReference type="Proteomes" id="UP000724657"/>
    </source>
</evidence>
<organism evidence="3 4">
    <name type="scientific">Candidatus Fusobacterium pullicola</name>
    <dbReference type="NCBI Taxonomy" id="2838601"/>
    <lineage>
        <taxon>Bacteria</taxon>
        <taxon>Fusobacteriati</taxon>
        <taxon>Fusobacteriota</taxon>
        <taxon>Fusobacteriia</taxon>
        <taxon>Fusobacteriales</taxon>
        <taxon>Fusobacteriaceae</taxon>
        <taxon>Fusobacterium</taxon>
    </lineage>
</organism>
<dbReference type="InterPro" id="IPR050695">
    <property type="entry name" value="N-acetylmuramoyl_amidase_3"/>
</dbReference>
<reference evidence="3" key="2">
    <citation type="submission" date="2021-04" db="EMBL/GenBank/DDBJ databases">
        <authorList>
            <person name="Gilroy R."/>
        </authorList>
    </citation>
    <scope>NUCLEOTIDE SEQUENCE</scope>
    <source>
        <strain evidence="3">A6-441</strain>
    </source>
</reference>
<reference evidence="3" key="1">
    <citation type="journal article" date="2021" name="PeerJ">
        <title>Extensive microbial diversity within the chicken gut microbiome revealed by metagenomics and culture.</title>
        <authorList>
            <person name="Gilroy R."/>
            <person name="Ravi A."/>
            <person name="Getino M."/>
            <person name="Pursley I."/>
            <person name="Horton D.L."/>
            <person name="Alikhan N.F."/>
            <person name="Baker D."/>
            <person name="Gharbi K."/>
            <person name="Hall N."/>
            <person name="Watson M."/>
            <person name="Adriaenssens E.M."/>
            <person name="Foster-Nyarko E."/>
            <person name="Jarju S."/>
            <person name="Secka A."/>
            <person name="Antonio M."/>
            <person name="Oren A."/>
            <person name="Chaudhuri R.R."/>
            <person name="La Ragione R."/>
            <person name="Hildebrand F."/>
            <person name="Pallen M.J."/>
        </authorList>
    </citation>
    <scope>NUCLEOTIDE SEQUENCE</scope>
    <source>
        <strain evidence="3">A6-441</strain>
    </source>
</reference>
<dbReference type="InterPro" id="IPR002508">
    <property type="entry name" value="MurNAc-LAA_cat"/>
</dbReference>
<keyword evidence="1" id="KW-0378">Hydrolase</keyword>
<dbReference type="CDD" id="cd02696">
    <property type="entry name" value="MurNAc-LAA"/>
    <property type="match status" value="1"/>
</dbReference>
<proteinExistence type="predicted"/>